<gene>
    <name evidence="1" type="ORF">NDU88_002685</name>
</gene>
<reference evidence="1" key="1">
    <citation type="journal article" date="2022" name="bioRxiv">
        <title>Sequencing and chromosome-scale assembly of the giantPleurodeles waltlgenome.</title>
        <authorList>
            <person name="Brown T."/>
            <person name="Elewa A."/>
            <person name="Iarovenko S."/>
            <person name="Subramanian E."/>
            <person name="Araus A.J."/>
            <person name="Petzold A."/>
            <person name="Susuki M."/>
            <person name="Suzuki K.-i.T."/>
            <person name="Hayashi T."/>
            <person name="Toyoda A."/>
            <person name="Oliveira C."/>
            <person name="Osipova E."/>
            <person name="Leigh N.D."/>
            <person name="Simon A."/>
            <person name="Yun M.H."/>
        </authorList>
    </citation>
    <scope>NUCLEOTIDE SEQUENCE</scope>
    <source>
        <strain evidence="1">20211129_DDA</strain>
        <tissue evidence="1">Liver</tissue>
    </source>
</reference>
<keyword evidence="2" id="KW-1185">Reference proteome</keyword>
<protein>
    <submittedName>
        <fullName evidence="1">Uncharacterized protein</fullName>
    </submittedName>
</protein>
<organism evidence="1 2">
    <name type="scientific">Pleurodeles waltl</name>
    <name type="common">Iberian ribbed newt</name>
    <dbReference type="NCBI Taxonomy" id="8319"/>
    <lineage>
        <taxon>Eukaryota</taxon>
        <taxon>Metazoa</taxon>
        <taxon>Chordata</taxon>
        <taxon>Craniata</taxon>
        <taxon>Vertebrata</taxon>
        <taxon>Euteleostomi</taxon>
        <taxon>Amphibia</taxon>
        <taxon>Batrachia</taxon>
        <taxon>Caudata</taxon>
        <taxon>Salamandroidea</taxon>
        <taxon>Salamandridae</taxon>
        <taxon>Pleurodelinae</taxon>
        <taxon>Pleurodeles</taxon>
    </lineage>
</organism>
<evidence type="ECO:0000313" key="2">
    <source>
        <dbReference type="Proteomes" id="UP001066276"/>
    </source>
</evidence>
<dbReference type="Proteomes" id="UP001066276">
    <property type="component" value="Chromosome 5"/>
</dbReference>
<comment type="caution">
    <text evidence="1">The sequence shown here is derived from an EMBL/GenBank/DDBJ whole genome shotgun (WGS) entry which is preliminary data.</text>
</comment>
<dbReference type="AlphaFoldDB" id="A0AAV7RAP8"/>
<sequence length="133" mass="15178">MNSGSGEQLTEFLRYSLSVICERPARSGKKFPFQILGKQLNIIARDLFVYLASGRLAVRADGSRCERTARSGEEFPFDTFALCELSVYSLFKNETLPEYSLITVCPLNIDFSVNSKTTNTLWGHFFEKKVKRY</sequence>
<dbReference type="EMBL" id="JANPWB010000009">
    <property type="protein sequence ID" value="KAJ1149886.1"/>
    <property type="molecule type" value="Genomic_DNA"/>
</dbReference>
<proteinExistence type="predicted"/>
<evidence type="ECO:0000313" key="1">
    <source>
        <dbReference type="EMBL" id="KAJ1149886.1"/>
    </source>
</evidence>
<name>A0AAV7RAP8_PLEWA</name>
<accession>A0AAV7RAP8</accession>